<reference evidence="1 2" key="1">
    <citation type="submission" date="2015-10" db="EMBL/GenBank/DDBJ databases">
        <title>Draft genome sequence of Streptomyces bungoensis DSM 41781, type strain for the species Streptomyces bungoensis.</title>
        <authorList>
            <person name="Ruckert C."/>
            <person name="Winkler A."/>
            <person name="Kalinowski J."/>
            <person name="Kampfer P."/>
            <person name="Glaeser S."/>
        </authorList>
    </citation>
    <scope>NUCLEOTIDE SEQUENCE [LARGE SCALE GENOMIC DNA]</scope>
    <source>
        <strain evidence="1 2">DSM 41781</strain>
    </source>
</reference>
<dbReference type="EMBL" id="LMWX01000025">
    <property type="protein sequence ID" value="KUN83804.1"/>
    <property type="molecule type" value="Genomic_DNA"/>
</dbReference>
<dbReference type="AlphaFoldDB" id="A0A124I3N2"/>
<organism evidence="1 2">
    <name type="scientific">Streptomyces bungoensis</name>
    <dbReference type="NCBI Taxonomy" id="285568"/>
    <lineage>
        <taxon>Bacteria</taxon>
        <taxon>Bacillati</taxon>
        <taxon>Actinomycetota</taxon>
        <taxon>Actinomycetes</taxon>
        <taxon>Kitasatosporales</taxon>
        <taxon>Streptomycetaceae</taxon>
        <taxon>Streptomyces</taxon>
    </lineage>
</organism>
<accession>A0A124I3N2</accession>
<dbReference type="RefSeq" id="WP_061921958.1">
    <property type="nucleotide sequence ID" value="NZ_JBEYBH010000004.1"/>
</dbReference>
<proteinExistence type="predicted"/>
<evidence type="ECO:0000313" key="1">
    <source>
        <dbReference type="EMBL" id="KUN83804.1"/>
    </source>
</evidence>
<protein>
    <submittedName>
        <fullName evidence="1">Uncharacterized protein</fullName>
    </submittedName>
</protein>
<dbReference type="Proteomes" id="UP000053024">
    <property type="component" value="Unassembled WGS sequence"/>
</dbReference>
<comment type="caution">
    <text evidence="1">The sequence shown here is derived from an EMBL/GenBank/DDBJ whole genome shotgun (WGS) entry which is preliminary data.</text>
</comment>
<evidence type="ECO:0000313" key="2">
    <source>
        <dbReference type="Proteomes" id="UP000053024"/>
    </source>
</evidence>
<name>A0A124I3N2_9ACTN</name>
<gene>
    <name evidence="1" type="ORF">AQJ66_16605</name>
</gene>
<keyword evidence="2" id="KW-1185">Reference proteome</keyword>
<sequence>MPPAPAAPICGTPAGEPADRRWCEPVPVGFHDSGGTAACSGTLAFGTYAFGALGVDRETAEPAVDLPAPIPPGAREQPAWTVRVDERRVGAVACRAPT</sequence>
<dbReference type="OrthoDB" id="4332164at2"/>